<evidence type="ECO:0000313" key="9">
    <source>
        <dbReference type="Proteomes" id="UP000539111"/>
    </source>
</evidence>
<keyword evidence="4 5" id="KW-0378">Hydrolase</keyword>
<dbReference type="InterPro" id="IPR037027">
    <property type="entry name" value="YqgF/RNaseH-like_dom_sf"/>
</dbReference>
<comment type="function">
    <text evidence="5">Could be a nuclease involved in processing of the 5'-end of pre-16S rRNA.</text>
</comment>
<keyword evidence="1 5" id="KW-0963">Cytoplasm</keyword>
<dbReference type="SMART" id="SM00732">
    <property type="entry name" value="YqgFc"/>
    <property type="match status" value="1"/>
</dbReference>
<reference evidence="8 9" key="1">
    <citation type="submission" date="2020-07" db="EMBL/GenBank/DDBJ databases">
        <title>Sequencing the genomes of 1000 actinobacteria strains.</title>
        <authorList>
            <person name="Klenk H.-P."/>
        </authorList>
    </citation>
    <scope>NUCLEOTIDE SEQUENCE [LARGE SCALE GENOMIC DNA]</scope>
    <source>
        <strain evidence="8 9">DSM 26341</strain>
    </source>
</reference>
<dbReference type="Pfam" id="PF03652">
    <property type="entry name" value="RuvX"/>
    <property type="match status" value="1"/>
</dbReference>
<comment type="caution">
    <text evidence="8">The sequence shown here is derived from an EMBL/GenBank/DDBJ whole genome shotgun (WGS) entry which is preliminary data.</text>
</comment>
<dbReference type="Gene3D" id="3.30.420.140">
    <property type="entry name" value="YqgF/RNase H-like domain"/>
    <property type="match status" value="1"/>
</dbReference>
<dbReference type="Proteomes" id="UP000539111">
    <property type="component" value="Unassembled WGS sequence"/>
</dbReference>
<keyword evidence="2 5" id="KW-0690">Ribosome biogenesis</keyword>
<gene>
    <name evidence="8" type="ORF">BJY26_002927</name>
</gene>
<evidence type="ECO:0000256" key="1">
    <source>
        <dbReference type="ARBA" id="ARBA00022490"/>
    </source>
</evidence>
<comment type="subcellular location">
    <subcellularLocation>
        <location evidence="5">Cytoplasm</location>
    </subcellularLocation>
</comment>
<dbReference type="AlphaFoldDB" id="A0A7Z0D4B4"/>
<accession>A0A7Z0D4B4</accession>
<dbReference type="InterPro" id="IPR005227">
    <property type="entry name" value="YqgF"/>
</dbReference>
<dbReference type="RefSeq" id="WP_308191216.1">
    <property type="nucleotide sequence ID" value="NZ_JACBZP010000001.1"/>
</dbReference>
<evidence type="ECO:0000256" key="4">
    <source>
        <dbReference type="ARBA" id="ARBA00022801"/>
    </source>
</evidence>
<feature type="region of interest" description="Disordered" evidence="6">
    <location>
        <begin position="139"/>
        <end position="164"/>
    </location>
</feature>
<dbReference type="GO" id="GO:0004518">
    <property type="term" value="F:nuclease activity"/>
    <property type="evidence" value="ECO:0007669"/>
    <property type="project" value="UniProtKB-KW"/>
</dbReference>
<dbReference type="PANTHER" id="PTHR33317">
    <property type="entry name" value="POLYNUCLEOTIDYL TRANSFERASE, RIBONUCLEASE H-LIKE SUPERFAMILY PROTEIN"/>
    <property type="match status" value="1"/>
</dbReference>
<evidence type="ECO:0000313" key="8">
    <source>
        <dbReference type="EMBL" id="NYI68621.1"/>
    </source>
</evidence>
<sequence length="164" mass="16752">MFRRGTRIGVDVGAVRVGLAACDPDGILATPIETIPRDVDGGADVVRIAAEASERGVIEIIVGLPRSLDGVGRQAAATASEFAGALAGHVAPIPVRLVDERLTTVAAHRQLRDSGMAGKKQRGVVDTVAAVLILQQAIDSEKATGRPPGAPAEPPGTGRTTANP</sequence>
<dbReference type="GO" id="GO:0005829">
    <property type="term" value="C:cytosol"/>
    <property type="evidence" value="ECO:0007669"/>
    <property type="project" value="TreeGrafter"/>
</dbReference>
<evidence type="ECO:0000259" key="7">
    <source>
        <dbReference type="SMART" id="SM00732"/>
    </source>
</evidence>
<dbReference type="PANTHER" id="PTHR33317:SF4">
    <property type="entry name" value="POLYNUCLEOTIDYL TRANSFERASE, RIBONUCLEASE H-LIKE SUPERFAMILY PROTEIN"/>
    <property type="match status" value="1"/>
</dbReference>
<evidence type="ECO:0000256" key="5">
    <source>
        <dbReference type="HAMAP-Rule" id="MF_00651"/>
    </source>
</evidence>
<keyword evidence="9" id="KW-1185">Reference proteome</keyword>
<keyword evidence="3 5" id="KW-0540">Nuclease</keyword>
<dbReference type="HAMAP" id="MF_00651">
    <property type="entry name" value="Nuclease_YqgF"/>
    <property type="match status" value="1"/>
</dbReference>
<proteinExistence type="inferred from homology"/>
<feature type="domain" description="YqgF/RNase H-like" evidence="7">
    <location>
        <begin position="5"/>
        <end position="107"/>
    </location>
</feature>
<dbReference type="InterPro" id="IPR012337">
    <property type="entry name" value="RNaseH-like_sf"/>
</dbReference>
<dbReference type="EC" id="3.1.-.-" evidence="5"/>
<evidence type="ECO:0000256" key="6">
    <source>
        <dbReference type="SAM" id="MobiDB-lite"/>
    </source>
</evidence>
<name>A0A7Z0D4B4_9MICO</name>
<protein>
    <recommendedName>
        <fullName evidence="5">Putative pre-16S rRNA nuclease</fullName>
        <ecNumber evidence="5">3.1.-.-</ecNumber>
    </recommendedName>
</protein>
<feature type="compositionally biased region" description="Low complexity" evidence="6">
    <location>
        <begin position="155"/>
        <end position="164"/>
    </location>
</feature>
<dbReference type="EMBL" id="JACBZP010000001">
    <property type="protein sequence ID" value="NYI68621.1"/>
    <property type="molecule type" value="Genomic_DNA"/>
</dbReference>
<dbReference type="GO" id="GO:0016788">
    <property type="term" value="F:hydrolase activity, acting on ester bonds"/>
    <property type="evidence" value="ECO:0007669"/>
    <property type="project" value="UniProtKB-UniRule"/>
</dbReference>
<dbReference type="NCBIfam" id="TIGR00250">
    <property type="entry name" value="RNAse_H_YqgF"/>
    <property type="match status" value="1"/>
</dbReference>
<organism evidence="8 9">
    <name type="scientific">Spelaeicoccus albus</name>
    <dbReference type="NCBI Taxonomy" id="1280376"/>
    <lineage>
        <taxon>Bacteria</taxon>
        <taxon>Bacillati</taxon>
        <taxon>Actinomycetota</taxon>
        <taxon>Actinomycetes</taxon>
        <taxon>Micrococcales</taxon>
        <taxon>Brevibacteriaceae</taxon>
        <taxon>Spelaeicoccus</taxon>
    </lineage>
</organism>
<dbReference type="SUPFAM" id="SSF53098">
    <property type="entry name" value="Ribonuclease H-like"/>
    <property type="match status" value="1"/>
</dbReference>
<dbReference type="InterPro" id="IPR006641">
    <property type="entry name" value="YqgF/RNaseH-like_dom"/>
</dbReference>
<evidence type="ECO:0000256" key="2">
    <source>
        <dbReference type="ARBA" id="ARBA00022517"/>
    </source>
</evidence>
<evidence type="ECO:0000256" key="3">
    <source>
        <dbReference type="ARBA" id="ARBA00022722"/>
    </source>
</evidence>
<dbReference type="GO" id="GO:0000967">
    <property type="term" value="P:rRNA 5'-end processing"/>
    <property type="evidence" value="ECO:0007669"/>
    <property type="project" value="UniProtKB-UniRule"/>
</dbReference>
<dbReference type="CDD" id="cd16964">
    <property type="entry name" value="YqgF"/>
    <property type="match status" value="1"/>
</dbReference>
<comment type="similarity">
    <text evidence="5">Belongs to the YqgF HJR family.</text>
</comment>